<dbReference type="InterPro" id="IPR026015">
    <property type="entry name" value="ATP_synth_OSCP/delta_N_sf"/>
</dbReference>
<reference evidence="8 9" key="1">
    <citation type="submission" date="2016-11" db="EMBL/GenBank/DDBJ databases">
        <authorList>
            <person name="Jaros S."/>
            <person name="Januszkiewicz K."/>
            <person name="Wedrychowicz H."/>
        </authorList>
    </citation>
    <scope>NUCLEOTIDE SEQUENCE [LARGE SCALE GENOMIC DNA]</scope>
    <source>
        <strain evidence="8 9">DSM 44666</strain>
    </source>
</reference>
<comment type="subcellular location">
    <subcellularLocation>
        <location evidence="7">Cell membrane</location>
        <topology evidence="7">Peripheral membrane protein</topology>
    </subcellularLocation>
    <subcellularLocation>
        <location evidence="1">Membrane</location>
    </subcellularLocation>
</comment>
<keyword evidence="3 7" id="KW-0375">Hydrogen ion transport</keyword>
<dbReference type="HAMAP" id="MF_01416">
    <property type="entry name" value="ATP_synth_delta_bact"/>
    <property type="match status" value="1"/>
</dbReference>
<evidence type="ECO:0000256" key="6">
    <source>
        <dbReference type="ARBA" id="ARBA00023310"/>
    </source>
</evidence>
<evidence type="ECO:0000256" key="1">
    <source>
        <dbReference type="ARBA" id="ARBA00004370"/>
    </source>
</evidence>
<dbReference type="SUPFAM" id="SSF47928">
    <property type="entry name" value="N-terminal domain of the delta subunit of the F1F0-ATP synthase"/>
    <property type="match status" value="1"/>
</dbReference>
<evidence type="ECO:0000256" key="7">
    <source>
        <dbReference type="HAMAP-Rule" id="MF_01416"/>
    </source>
</evidence>
<gene>
    <name evidence="7" type="primary">atpH</name>
    <name evidence="8" type="ORF">SAMN05444392_105187</name>
</gene>
<dbReference type="AlphaFoldDB" id="A0A1M4XTZ6"/>
<keyword evidence="2 7" id="KW-0813">Transport</keyword>
<keyword evidence="9" id="KW-1185">Reference proteome</keyword>
<keyword evidence="5 7" id="KW-0472">Membrane</keyword>
<dbReference type="STRING" id="112248.SAMN05444392_105187"/>
<name>A0A1M4XTZ6_9BACL</name>
<dbReference type="EMBL" id="FQVL01000005">
    <property type="protein sequence ID" value="SHE97074.1"/>
    <property type="molecule type" value="Genomic_DNA"/>
</dbReference>
<dbReference type="Proteomes" id="UP000184476">
    <property type="component" value="Unassembled WGS sequence"/>
</dbReference>
<dbReference type="PRINTS" id="PR00125">
    <property type="entry name" value="ATPASEDELTA"/>
</dbReference>
<dbReference type="PANTHER" id="PTHR11910">
    <property type="entry name" value="ATP SYNTHASE DELTA CHAIN"/>
    <property type="match status" value="1"/>
</dbReference>
<dbReference type="InterPro" id="IPR000711">
    <property type="entry name" value="ATPase_OSCP/dsu"/>
</dbReference>
<dbReference type="NCBIfam" id="NF004403">
    <property type="entry name" value="PRK05758.2-4"/>
    <property type="match status" value="1"/>
</dbReference>
<dbReference type="Gene3D" id="1.10.520.20">
    <property type="entry name" value="N-terminal domain of the delta subunit of the F1F0-ATP synthase"/>
    <property type="match status" value="1"/>
</dbReference>
<keyword evidence="6 7" id="KW-0066">ATP synthesis</keyword>
<comment type="similarity">
    <text evidence="7">Belongs to the ATPase delta chain family.</text>
</comment>
<evidence type="ECO:0000313" key="9">
    <source>
        <dbReference type="Proteomes" id="UP000184476"/>
    </source>
</evidence>
<keyword evidence="7" id="KW-0139">CF(1)</keyword>
<dbReference type="GO" id="GO:0046933">
    <property type="term" value="F:proton-transporting ATP synthase activity, rotational mechanism"/>
    <property type="evidence" value="ECO:0007669"/>
    <property type="project" value="UniProtKB-UniRule"/>
</dbReference>
<keyword evidence="4 7" id="KW-0406">Ion transport</keyword>
<accession>A0A1M4XTZ6</accession>
<comment type="function">
    <text evidence="7">F(1)F(0) ATP synthase produces ATP from ADP in the presence of a proton or sodium gradient. F-type ATPases consist of two structural domains, F(1) containing the extramembraneous catalytic core and F(0) containing the membrane proton channel, linked together by a central stalk and a peripheral stalk. During catalysis, ATP synthesis in the catalytic domain of F(1) is coupled via a rotary mechanism of the central stalk subunits to proton translocation.</text>
</comment>
<protein>
    <recommendedName>
        <fullName evidence="7">ATP synthase subunit delta</fullName>
    </recommendedName>
    <alternativeName>
        <fullName evidence="7">ATP synthase F(1) sector subunit delta</fullName>
    </alternativeName>
    <alternativeName>
        <fullName evidence="7">F-type ATPase subunit delta</fullName>
        <shortName evidence="7">F-ATPase subunit delta</shortName>
    </alternativeName>
</protein>
<dbReference type="GO" id="GO:0005886">
    <property type="term" value="C:plasma membrane"/>
    <property type="evidence" value="ECO:0007669"/>
    <property type="project" value="UniProtKB-SubCell"/>
</dbReference>
<dbReference type="Pfam" id="PF00213">
    <property type="entry name" value="OSCP"/>
    <property type="match status" value="1"/>
</dbReference>
<organism evidence="8 9">
    <name type="scientific">Seinonella peptonophila</name>
    <dbReference type="NCBI Taxonomy" id="112248"/>
    <lineage>
        <taxon>Bacteria</taxon>
        <taxon>Bacillati</taxon>
        <taxon>Bacillota</taxon>
        <taxon>Bacilli</taxon>
        <taxon>Bacillales</taxon>
        <taxon>Thermoactinomycetaceae</taxon>
        <taxon>Seinonella</taxon>
    </lineage>
</organism>
<evidence type="ECO:0000256" key="3">
    <source>
        <dbReference type="ARBA" id="ARBA00022781"/>
    </source>
</evidence>
<dbReference type="NCBIfam" id="TIGR01145">
    <property type="entry name" value="ATP_synt_delta"/>
    <property type="match status" value="1"/>
</dbReference>
<dbReference type="RefSeq" id="WP_073154794.1">
    <property type="nucleotide sequence ID" value="NZ_FQVL01000005.1"/>
</dbReference>
<keyword evidence="7" id="KW-1003">Cell membrane</keyword>
<sequence>MRDLAVANRYAKAFFEIASEQSLIEELESNLKLINDVLKRQPQLAELLIAPSINVTAKKEIIKTTFAQIHSLSQNLLFLLIDRHRIEHLEDIYLYFHQFVLEAHGEVEAIVTSATPLTEEEERQLIEVFVGLINKKLLLTKRVDSELLGGVVVQIDDRVYDGSLRTKLKRFQEQLQHSRVDVG</sequence>
<evidence type="ECO:0000313" key="8">
    <source>
        <dbReference type="EMBL" id="SHE97074.1"/>
    </source>
</evidence>
<dbReference type="OrthoDB" id="9802471at2"/>
<dbReference type="GO" id="GO:0045259">
    <property type="term" value="C:proton-transporting ATP synthase complex"/>
    <property type="evidence" value="ECO:0007669"/>
    <property type="project" value="UniProtKB-KW"/>
</dbReference>
<proteinExistence type="inferred from homology"/>
<evidence type="ECO:0000256" key="2">
    <source>
        <dbReference type="ARBA" id="ARBA00022448"/>
    </source>
</evidence>
<evidence type="ECO:0000256" key="5">
    <source>
        <dbReference type="ARBA" id="ARBA00023136"/>
    </source>
</evidence>
<comment type="function">
    <text evidence="7">This protein is part of the stalk that links CF(0) to CF(1). It either transmits conformational changes from CF(0) to CF(1) or is implicated in proton conduction.</text>
</comment>
<evidence type="ECO:0000256" key="4">
    <source>
        <dbReference type="ARBA" id="ARBA00023065"/>
    </source>
</evidence>